<dbReference type="InterPro" id="IPR011989">
    <property type="entry name" value="ARM-like"/>
</dbReference>
<gene>
    <name evidence="1" type="ORF">EHW67_01210</name>
</gene>
<dbReference type="RefSeq" id="WP_126160516.1">
    <property type="nucleotide sequence ID" value="NZ_RQPJ01000001.1"/>
</dbReference>
<dbReference type="EMBL" id="RQPJ01000001">
    <property type="protein sequence ID" value="RTE55213.1"/>
    <property type="molecule type" value="Genomic_DNA"/>
</dbReference>
<evidence type="ECO:0008006" key="3">
    <source>
        <dbReference type="Google" id="ProtNLM"/>
    </source>
</evidence>
<dbReference type="AlphaFoldDB" id="A0A3S0IQC8"/>
<reference evidence="1 2" key="1">
    <citation type="submission" date="2018-11" db="EMBL/GenBank/DDBJ databases">
        <title>Arenibacter aquaticus sp.nov., a marine bacterium isolated from surface seawater in the South China Sea.</title>
        <authorList>
            <person name="Guo J."/>
            <person name="Sun J."/>
        </authorList>
    </citation>
    <scope>NUCLEOTIDE SEQUENCE [LARGE SCALE GENOMIC DNA]</scope>
    <source>
        <strain evidence="1 2">GUO666</strain>
    </source>
</reference>
<evidence type="ECO:0000313" key="1">
    <source>
        <dbReference type="EMBL" id="RTE55213.1"/>
    </source>
</evidence>
<organism evidence="1 2">
    <name type="scientific">Arenibacter aquaticus</name>
    <dbReference type="NCBI Taxonomy" id="2489054"/>
    <lineage>
        <taxon>Bacteria</taxon>
        <taxon>Pseudomonadati</taxon>
        <taxon>Bacteroidota</taxon>
        <taxon>Flavobacteriia</taxon>
        <taxon>Flavobacteriales</taxon>
        <taxon>Flavobacteriaceae</taxon>
        <taxon>Arenibacter</taxon>
    </lineage>
</organism>
<dbReference type="Gene3D" id="1.25.10.10">
    <property type="entry name" value="Leucine-rich Repeat Variant"/>
    <property type="match status" value="1"/>
</dbReference>
<name>A0A3S0IQC8_9FLAO</name>
<proteinExistence type="predicted"/>
<dbReference type="SUPFAM" id="SSF48371">
    <property type="entry name" value="ARM repeat"/>
    <property type="match status" value="1"/>
</dbReference>
<keyword evidence="2" id="KW-1185">Reference proteome</keyword>
<protein>
    <recommendedName>
        <fullName evidence="3">HEAT repeat domain-containing protein</fullName>
    </recommendedName>
</protein>
<comment type="caution">
    <text evidence="1">The sequence shown here is derived from an EMBL/GenBank/DDBJ whole genome shotgun (WGS) entry which is preliminary data.</text>
</comment>
<sequence length="174" mass="19993">MADHTALEEILKYLKGGDLRSVGSVADLIPQIRCQADFDLLFSLLHWDNRLIVMRAVDAIEKITIGHPEYLYGHANELMQFLISAKNKEFKWHLATLISRLSLAGKELERVWGILKSWVMNPQDSKVVRVNALQALYDISRLHKYLKKELDDLIPLLQKEGIPSINSKISKLYK</sequence>
<evidence type="ECO:0000313" key="2">
    <source>
        <dbReference type="Proteomes" id="UP000267585"/>
    </source>
</evidence>
<accession>A0A3S0IQC8</accession>
<dbReference type="Proteomes" id="UP000267585">
    <property type="component" value="Unassembled WGS sequence"/>
</dbReference>
<dbReference type="InterPro" id="IPR016024">
    <property type="entry name" value="ARM-type_fold"/>
</dbReference>
<dbReference type="OrthoDB" id="1444158at2"/>